<feature type="compositionally biased region" description="Polar residues" evidence="1">
    <location>
        <begin position="454"/>
        <end position="474"/>
    </location>
</feature>
<feature type="transmembrane region" description="Helical" evidence="2">
    <location>
        <begin position="78"/>
        <end position="100"/>
    </location>
</feature>
<evidence type="ECO:0000313" key="3">
    <source>
        <dbReference type="EMBL" id="MBI4132660.1"/>
    </source>
</evidence>
<sequence length="525" mass="54449">MKKNSIKLRSQGDFQPRASASPYILELRPRPKKPHWAPYVIDLRPPPVETASPSVSERRPGLLAFLGLRRASRVTRRAFRFATVFSLIVMVTVWSASILISGFEARVINVTATIEKRPCTEIGFEEDADGNPIFAGQKIDTEYSAFGLTISAINNNAFQPDLAIAFDSGHPSGGDVDLGTPNADFGGPGQGSGGESGTPGENSTAQGNLLIIAEDEIDEDGDGLVDTPDDEAGGGRLIFTFAGETNVDRLRIFDIDEENVRIRLFDSSNTNFLTIAVPSLGDNSAQQIPINASGVKRMVVKLTGSGAVDDICFDPVALPPPVMPPHAYYHNYDGATPAENENSTGVISSAGAEADITASGDTDGHIGDGASAGSLDTHAATTEALETETVTSTPGTATTSTPATDNAVIPGEEATTTPATEGTPGTPDEADEASPPDGIAVQSNEDGSEIGESGINQSQDGNAENESAAGTSGDTAAPTESEQPANESEPAEQAPPPPASEPPPPEPPPPPPPEPTPPSEAPPAE</sequence>
<dbReference type="Proteomes" id="UP000756703">
    <property type="component" value="Unassembled WGS sequence"/>
</dbReference>
<evidence type="ECO:0000256" key="2">
    <source>
        <dbReference type="SAM" id="Phobius"/>
    </source>
</evidence>
<dbReference type="EMBL" id="JACQMI010000005">
    <property type="protein sequence ID" value="MBI4132660.1"/>
    <property type="molecule type" value="Genomic_DNA"/>
</dbReference>
<keyword evidence="2" id="KW-1133">Transmembrane helix</keyword>
<keyword evidence="2" id="KW-0812">Transmembrane</keyword>
<proteinExistence type="predicted"/>
<feature type="compositionally biased region" description="Pro residues" evidence="1">
    <location>
        <begin position="493"/>
        <end position="525"/>
    </location>
</feature>
<keyword evidence="2" id="KW-0472">Membrane</keyword>
<feature type="region of interest" description="Disordered" evidence="1">
    <location>
        <begin position="173"/>
        <end position="204"/>
    </location>
</feature>
<reference evidence="3" key="1">
    <citation type="submission" date="2020-07" db="EMBL/GenBank/DDBJ databases">
        <title>Huge and variable diversity of episymbiotic CPR bacteria and DPANN archaea in groundwater ecosystems.</title>
        <authorList>
            <person name="He C.Y."/>
            <person name="Keren R."/>
            <person name="Whittaker M."/>
            <person name="Farag I.F."/>
            <person name="Doudna J."/>
            <person name="Cate J.H.D."/>
            <person name="Banfield J.F."/>
        </authorList>
    </citation>
    <scope>NUCLEOTIDE SEQUENCE</scope>
    <source>
        <strain evidence="3">NC_groundwater_1225_Ag_S-0.1um_56_177</strain>
    </source>
</reference>
<protein>
    <submittedName>
        <fullName evidence="3">Uncharacterized protein</fullName>
    </submittedName>
</protein>
<evidence type="ECO:0000256" key="1">
    <source>
        <dbReference type="SAM" id="MobiDB-lite"/>
    </source>
</evidence>
<gene>
    <name evidence="3" type="ORF">HY473_00980</name>
</gene>
<feature type="region of interest" description="Disordered" evidence="1">
    <location>
        <begin position="385"/>
        <end position="525"/>
    </location>
</feature>
<name>A0A932YX35_9BACT</name>
<dbReference type="AlphaFoldDB" id="A0A932YX35"/>
<feature type="compositionally biased region" description="Low complexity" evidence="1">
    <location>
        <begin position="385"/>
        <end position="427"/>
    </location>
</feature>
<accession>A0A932YX35</accession>
<feature type="compositionally biased region" description="Low complexity" evidence="1">
    <location>
        <begin position="480"/>
        <end position="492"/>
    </location>
</feature>
<comment type="caution">
    <text evidence="3">The sequence shown here is derived from an EMBL/GenBank/DDBJ whole genome shotgun (WGS) entry which is preliminary data.</text>
</comment>
<feature type="compositionally biased region" description="Gly residues" evidence="1">
    <location>
        <begin position="186"/>
        <end position="197"/>
    </location>
</feature>
<evidence type="ECO:0000313" key="4">
    <source>
        <dbReference type="Proteomes" id="UP000756703"/>
    </source>
</evidence>
<organism evidence="3 4">
    <name type="scientific">Candidatus Sungiibacteriota bacterium</name>
    <dbReference type="NCBI Taxonomy" id="2750080"/>
    <lineage>
        <taxon>Bacteria</taxon>
        <taxon>Candidatus Sungiibacteriota</taxon>
    </lineage>
</organism>